<comment type="caution">
    <text evidence="1">The sequence shown here is derived from an EMBL/GenBank/DDBJ whole genome shotgun (WGS) entry which is preliminary data.</text>
</comment>
<accession>A0ABV0F650</accession>
<dbReference type="Proteomes" id="UP001455709">
    <property type="component" value="Unassembled WGS sequence"/>
</dbReference>
<proteinExistence type="predicted"/>
<dbReference type="RefSeq" id="WP_046155917.1">
    <property type="nucleotide sequence ID" value="NZ_JBDOJC010000001.1"/>
</dbReference>
<gene>
    <name evidence="1" type="ORF">ABGV49_00330</name>
</gene>
<organism evidence="1 2">
    <name type="scientific">Chromobacterium vaccinii</name>
    <dbReference type="NCBI Taxonomy" id="1108595"/>
    <lineage>
        <taxon>Bacteria</taxon>
        <taxon>Pseudomonadati</taxon>
        <taxon>Pseudomonadota</taxon>
        <taxon>Betaproteobacteria</taxon>
        <taxon>Neisseriales</taxon>
        <taxon>Chromobacteriaceae</taxon>
        <taxon>Chromobacterium</taxon>
    </lineage>
</organism>
<protein>
    <submittedName>
        <fullName evidence="1">Uncharacterized protein</fullName>
    </submittedName>
</protein>
<reference evidence="1 2" key="1">
    <citation type="submission" date="2024-05" db="EMBL/GenBank/DDBJ databases">
        <authorList>
            <person name="De Oliveira J.P."/>
            <person name="Noriler S.A."/>
            <person name="De Oliveira A.G."/>
            <person name="Sipoli D.S."/>
        </authorList>
    </citation>
    <scope>NUCLEOTIDE SEQUENCE [LARGE SCALE GENOMIC DNA]</scope>
    <source>
        <strain evidence="1 2">LABIM189</strain>
    </source>
</reference>
<keyword evidence="2" id="KW-1185">Reference proteome</keyword>
<name>A0ABV0F650_9NEIS</name>
<sequence>MKKIQAVLKDIAQKTLLLAGLIDEAMKAGVLTQDGANDLARRVGVNGYLTHSLETMICWTALDRDDPDFVEELRVLEVSACDFVCWMDGAVGQLQGALQQTCVAGGS</sequence>
<dbReference type="EMBL" id="JBDOJC010000001">
    <property type="protein sequence ID" value="MEO2215513.1"/>
    <property type="molecule type" value="Genomic_DNA"/>
</dbReference>
<evidence type="ECO:0000313" key="2">
    <source>
        <dbReference type="Proteomes" id="UP001455709"/>
    </source>
</evidence>
<evidence type="ECO:0000313" key="1">
    <source>
        <dbReference type="EMBL" id="MEO2215513.1"/>
    </source>
</evidence>